<gene>
    <name evidence="5" type="ORF">GT360_13595</name>
</gene>
<dbReference type="RefSeq" id="WP_164649365.1">
    <property type="nucleotide sequence ID" value="NZ_CP047475.1"/>
</dbReference>
<dbReference type="AlphaFoldDB" id="A0A7Z2YEU1"/>
<dbReference type="Gene3D" id="3.90.550.10">
    <property type="entry name" value="Spore Coat Polysaccharide Biosynthesis Protein SpsA, Chain A"/>
    <property type="match status" value="1"/>
</dbReference>
<comment type="similarity">
    <text evidence="1">Belongs to the glycosyltransferase 2 family.</text>
</comment>
<dbReference type="Proteomes" id="UP000464262">
    <property type="component" value="Chromosome 1"/>
</dbReference>
<organism evidence="5 6">
    <name type="scientific">Vibrio astriarenae</name>
    <dbReference type="NCBI Taxonomy" id="1481923"/>
    <lineage>
        <taxon>Bacteria</taxon>
        <taxon>Pseudomonadati</taxon>
        <taxon>Pseudomonadota</taxon>
        <taxon>Gammaproteobacteria</taxon>
        <taxon>Vibrionales</taxon>
        <taxon>Vibrionaceae</taxon>
        <taxon>Vibrio</taxon>
    </lineage>
</organism>
<proteinExistence type="inferred from homology"/>
<name>A0A7Z2YEU1_9VIBR</name>
<dbReference type="PANTHER" id="PTHR43179:SF12">
    <property type="entry name" value="GALACTOFURANOSYLTRANSFERASE GLFT2"/>
    <property type="match status" value="1"/>
</dbReference>
<evidence type="ECO:0000256" key="3">
    <source>
        <dbReference type="ARBA" id="ARBA00022679"/>
    </source>
</evidence>
<sequence length="304" mass="34670">MKSSNIKVAAVVVFYHPNLQAINSLKKLSKMLPVVVVDNTEEGEPLEWVESESVNIIRNMCNLGVAKAINQGVEYWQSQGMNWCFLFDQDSVIDDGFIEEMITPITSKRAPADNVAAYVPSYYAKNLESYGSIIQVEKFGITRRHPKYARRNELWASYAINSGSLINLNSFNTIGPYLEGLFIDFCDIEWGLRANAKGFQIITNPEATLIQELGEQPISFMGKKIVNHSPLRHYYYIRNAIHMLRLKHVPLVWKTVECAKMPVRFALYSTMTSNRIQHLKAMTLGLIHGLKNKQGKYCESTRNR</sequence>
<dbReference type="PANTHER" id="PTHR43179">
    <property type="entry name" value="RHAMNOSYLTRANSFERASE WBBL"/>
    <property type="match status" value="1"/>
</dbReference>
<evidence type="ECO:0000313" key="6">
    <source>
        <dbReference type="Proteomes" id="UP000464262"/>
    </source>
</evidence>
<reference evidence="5 6" key="1">
    <citation type="submission" date="2020-01" db="EMBL/GenBank/DDBJ databases">
        <title>Whole genome and functional gene identification of agarase of Vibrio HN897.</title>
        <authorList>
            <person name="Liu Y."/>
            <person name="Zhao Z."/>
        </authorList>
    </citation>
    <scope>NUCLEOTIDE SEQUENCE [LARGE SCALE GENOMIC DNA]</scope>
    <source>
        <strain evidence="5 6">HN897</strain>
    </source>
</reference>
<evidence type="ECO:0000259" key="4">
    <source>
        <dbReference type="Pfam" id="PF00535"/>
    </source>
</evidence>
<accession>A0A7Z2YEU1</accession>
<dbReference type="Pfam" id="PF00535">
    <property type="entry name" value="Glycos_transf_2"/>
    <property type="match status" value="1"/>
</dbReference>
<protein>
    <submittedName>
        <fullName evidence="5">Glycosyltransferase</fullName>
    </submittedName>
</protein>
<keyword evidence="3 5" id="KW-0808">Transferase</keyword>
<dbReference type="KEGG" id="vas:GT360_13595"/>
<keyword evidence="2" id="KW-0328">Glycosyltransferase</keyword>
<dbReference type="InterPro" id="IPR029044">
    <property type="entry name" value="Nucleotide-diphossugar_trans"/>
</dbReference>
<dbReference type="EMBL" id="CP047475">
    <property type="protein sequence ID" value="QIA64460.1"/>
    <property type="molecule type" value="Genomic_DNA"/>
</dbReference>
<dbReference type="SUPFAM" id="SSF53448">
    <property type="entry name" value="Nucleotide-diphospho-sugar transferases"/>
    <property type="match status" value="1"/>
</dbReference>
<keyword evidence="6" id="KW-1185">Reference proteome</keyword>
<evidence type="ECO:0000313" key="5">
    <source>
        <dbReference type="EMBL" id="QIA64460.1"/>
    </source>
</evidence>
<dbReference type="CDD" id="cd02526">
    <property type="entry name" value="GT2_RfbF_like"/>
    <property type="match status" value="1"/>
</dbReference>
<evidence type="ECO:0000256" key="2">
    <source>
        <dbReference type="ARBA" id="ARBA00022676"/>
    </source>
</evidence>
<feature type="domain" description="Glycosyltransferase 2-like" evidence="4">
    <location>
        <begin position="20"/>
        <end position="132"/>
    </location>
</feature>
<dbReference type="GO" id="GO:0016757">
    <property type="term" value="F:glycosyltransferase activity"/>
    <property type="evidence" value="ECO:0007669"/>
    <property type="project" value="UniProtKB-KW"/>
</dbReference>
<evidence type="ECO:0000256" key="1">
    <source>
        <dbReference type="ARBA" id="ARBA00006739"/>
    </source>
</evidence>
<dbReference type="InterPro" id="IPR001173">
    <property type="entry name" value="Glyco_trans_2-like"/>
</dbReference>